<keyword evidence="7" id="KW-0539">Nucleus</keyword>
<dbReference type="Pfam" id="PF01918">
    <property type="entry name" value="Alba"/>
    <property type="match status" value="1"/>
</dbReference>
<dbReference type="STRING" id="145388.A0A0D2J948"/>
<keyword evidence="6" id="KW-0653">Protein transport</keyword>
<dbReference type="GO" id="GO:0006611">
    <property type="term" value="P:protein export from nucleus"/>
    <property type="evidence" value="ECO:0007669"/>
    <property type="project" value="TreeGrafter"/>
</dbReference>
<protein>
    <recommendedName>
        <fullName evidence="9">DNA/RNA-binding protein Alba-like domain-containing protein</fullName>
    </recommendedName>
</protein>
<dbReference type="OrthoDB" id="1699369at2759"/>
<dbReference type="EMBL" id="KK103087">
    <property type="protein sequence ID" value="KIY96262.1"/>
    <property type="molecule type" value="Genomic_DNA"/>
</dbReference>
<keyword evidence="5" id="KW-0963">Cytoplasm</keyword>
<evidence type="ECO:0000256" key="1">
    <source>
        <dbReference type="ARBA" id="ARBA00004123"/>
    </source>
</evidence>
<reference evidence="10 11" key="1">
    <citation type="journal article" date="2013" name="BMC Genomics">
        <title>Reconstruction of the lipid metabolism for the microalga Monoraphidium neglectum from its genome sequence reveals characteristics suitable for biofuel production.</title>
        <authorList>
            <person name="Bogen C."/>
            <person name="Al-Dilaimi A."/>
            <person name="Albersmeier A."/>
            <person name="Wichmann J."/>
            <person name="Grundmann M."/>
            <person name="Rupp O."/>
            <person name="Lauersen K.J."/>
            <person name="Blifernez-Klassen O."/>
            <person name="Kalinowski J."/>
            <person name="Goesmann A."/>
            <person name="Mussgnug J.H."/>
            <person name="Kruse O."/>
        </authorList>
    </citation>
    <scope>NUCLEOTIDE SEQUENCE [LARGE SCALE GENOMIC DNA]</scope>
    <source>
        <strain evidence="10 11">SAG 48.87</strain>
    </source>
</reference>
<comment type="similarity">
    <text evidence="3">Belongs to the exportin family.</text>
</comment>
<dbReference type="GO" id="GO:0005737">
    <property type="term" value="C:cytoplasm"/>
    <property type="evidence" value="ECO:0007669"/>
    <property type="project" value="UniProtKB-SubCell"/>
</dbReference>
<accession>A0A0D2J948</accession>
<dbReference type="AlphaFoldDB" id="A0A0D2J948"/>
<proteinExistence type="inferred from homology"/>
<dbReference type="Gene3D" id="3.30.110.20">
    <property type="entry name" value="Alba-like domain"/>
    <property type="match status" value="1"/>
</dbReference>
<feature type="domain" description="DNA/RNA-binding protein Alba-like" evidence="9">
    <location>
        <begin position="273"/>
        <end position="324"/>
    </location>
</feature>
<dbReference type="GeneID" id="25728986"/>
<evidence type="ECO:0000256" key="6">
    <source>
        <dbReference type="ARBA" id="ARBA00022927"/>
    </source>
</evidence>
<dbReference type="GO" id="GO:0005643">
    <property type="term" value="C:nuclear pore"/>
    <property type="evidence" value="ECO:0007669"/>
    <property type="project" value="TreeGrafter"/>
</dbReference>
<dbReference type="SUPFAM" id="SSF82704">
    <property type="entry name" value="AlbA-like"/>
    <property type="match status" value="1"/>
</dbReference>
<dbReference type="GO" id="GO:0003676">
    <property type="term" value="F:nucleic acid binding"/>
    <property type="evidence" value="ECO:0007669"/>
    <property type="project" value="InterPro"/>
</dbReference>
<dbReference type="PANTHER" id="PTHR12596:SF1">
    <property type="entry name" value="EXPORTIN-4"/>
    <property type="match status" value="1"/>
</dbReference>
<evidence type="ECO:0000313" key="10">
    <source>
        <dbReference type="EMBL" id="KIY96262.1"/>
    </source>
</evidence>
<gene>
    <name evidence="10" type="ORF">MNEG_11698</name>
</gene>
<dbReference type="InterPro" id="IPR011989">
    <property type="entry name" value="ARM-like"/>
</dbReference>
<dbReference type="InterPro" id="IPR002775">
    <property type="entry name" value="DNA/RNA-bd_Alba-like"/>
</dbReference>
<evidence type="ECO:0000256" key="2">
    <source>
        <dbReference type="ARBA" id="ARBA00004496"/>
    </source>
</evidence>
<evidence type="ECO:0000313" key="11">
    <source>
        <dbReference type="Proteomes" id="UP000054498"/>
    </source>
</evidence>
<dbReference type="GO" id="GO:0005049">
    <property type="term" value="F:nuclear export signal receptor activity"/>
    <property type="evidence" value="ECO:0007669"/>
    <property type="project" value="InterPro"/>
</dbReference>
<dbReference type="RefSeq" id="XP_013895282.1">
    <property type="nucleotide sequence ID" value="XM_014039828.1"/>
</dbReference>
<dbReference type="InterPro" id="IPR044189">
    <property type="entry name" value="XPO4/7-like"/>
</dbReference>
<evidence type="ECO:0000256" key="8">
    <source>
        <dbReference type="SAM" id="MobiDB-lite"/>
    </source>
</evidence>
<evidence type="ECO:0000259" key="9">
    <source>
        <dbReference type="Pfam" id="PF01918"/>
    </source>
</evidence>
<keyword evidence="4" id="KW-0813">Transport</keyword>
<dbReference type="Proteomes" id="UP000054498">
    <property type="component" value="Unassembled WGS sequence"/>
</dbReference>
<feature type="compositionally biased region" description="Low complexity" evidence="8">
    <location>
        <begin position="453"/>
        <end position="473"/>
    </location>
</feature>
<evidence type="ECO:0000256" key="4">
    <source>
        <dbReference type="ARBA" id="ARBA00022448"/>
    </source>
</evidence>
<evidence type="ECO:0000256" key="5">
    <source>
        <dbReference type="ARBA" id="ARBA00022490"/>
    </source>
</evidence>
<dbReference type="PANTHER" id="PTHR12596">
    <property type="entry name" value="EXPORTIN 4,7-RELATED"/>
    <property type="match status" value="1"/>
</dbReference>
<sequence length="497" mass="50976">MVESQAHCLPPEEAERLLSWALKLLTQYSESNLWQVSLQTAKALRDEREAEQCRDLRAVLNLLLHITQSEPLDDAPPPGAAQPGATGAAAGGRFDPARVVLVGLHIVLPLISPDLLKFPKLSQLYYSLLSYLLEAHTAAVAALEPRHFASLMASLEWGLAGGDAVAAHSCLEGVAGLARFQLGAAQTGAQGLAAHAPGPGRSVVAHFQELLLRRLLLDDTPQDAMELASDALLPLLLSEPSAFAPLSAALASAAAGAQGGDPRAGEAVAGAFNRIQVSATKRPMYFYVTLSKRLLRDHDEVQLSALGTAVSTMVSVAEILKKQGFVTERGISTDLEGVEEREVDGHPLRAAFKPKMTVVLGRSPEFTAKAAEEAAAAKERAAARKERAAAAAAAKGRRGGGEGEGEGEDGGGGGGGGSGAVAEGKARQDTGEGGGKGRVTGETRGKGKGRGKAAGAAVATAAEGTEVEGAAEANEGAEGLIAAAADVADRADKAAGE</sequence>
<name>A0A0D2J948_9CHLO</name>
<evidence type="ECO:0000256" key="7">
    <source>
        <dbReference type="ARBA" id="ARBA00023242"/>
    </source>
</evidence>
<dbReference type="InterPro" id="IPR036882">
    <property type="entry name" value="Alba-like_dom_sf"/>
</dbReference>
<feature type="region of interest" description="Disordered" evidence="8">
    <location>
        <begin position="388"/>
        <end position="473"/>
    </location>
</feature>
<comment type="subcellular location">
    <subcellularLocation>
        <location evidence="2">Cytoplasm</location>
    </subcellularLocation>
    <subcellularLocation>
        <location evidence="1">Nucleus</location>
    </subcellularLocation>
</comment>
<dbReference type="KEGG" id="mng:MNEG_11698"/>
<organism evidence="10 11">
    <name type="scientific">Monoraphidium neglectum</name>
    <dbReference type="NCBI Taxonomy" id="145388"/>
    <lineage>
        <taxon>Eukaryota</taxon>
        <taxon>Viridiplantae</taxon>
        <taxon>Chlorophyta</taxon>
        <taxon>core chlorophytes</taxon>
        <taxon>Chlorophyceae</taxon>
        <taxon>CS clade</taxon>
        <taxon>Sphaeropleales</taxon>
        <taxon>Selenastraceae</taxon>
        <taxon>Monoraphidium</taxon>
    </lineage>
</organism>
<evidence type="ECO:0000256" key="3">
    <source>
        <dbReference type="ARBA" id="ARBA00009466"/>
    </source>
</evidence>
<keyword evidence="11" id="KW-1185">Reference proteome</keyword>
<dbReference type="Gene3D" id="1.25.10.10">
    <property type="entry name" value="Leucine-rich Repeat Variant"/>
    <property type="match status" value="1"/>
</dbReference>
<feature type="compositionally biased region" description="Gly residues" evidence="8">
    <location>
        <begin position="410"/>
        <end position="419"/>
    </location>
</feature>